<evidence type="ECO:0000313" key="8">
    <source>
        <dbReference type="Proteomes" id="UP000800036"/>
    </source>
</evidence>
<gene>
    <name evidence="7" type="ORF">BU23DRAFT_7680</name>
</gene>
<dbReference type="Gene3D" id="2.70.50.70">
    <property type="match status" value="1"/>
</dbReference>
<accession>A0A6A5VU05</accession>
<dbReference type="CDD" id="cd21175">
    <property type="entry name" value="LPMO_AA9"/>
    <property type="match status" value="1"/>
</dbReference>
<dbReference type="InterPro" id="IPR049892">
    <property type="entry name" value="AA9"/>
</dbReference>
<proteinExistence type="predicted"/>
<dbReference type="EMBL" id="ML976656">
    <property type="protein sequence ID" value="KAF1980385.1"/>
    <property type="molecule type" value="Genomic_DNA"/>
</dbReference>
<evidence type="ECO:0000259" key="6">
    <source>
        <dbReference type="Pfam" id="PF03443"/>
    </source>
</evidence>
<evidence type="ECO:0000256" key="5">
    <source>
        <dbReference type="SAM" id="SignalP"/>
    </source>
</evidence>
<dbReference type="AlphaFoldDB" id="A0A6A5VU05"/>
<evidence type="ECO:0000313" key="7">
    <source>
        <dbReference type="EMBL" id="KAF1980385.1"/>
    </source>
</evidence>
<keyword evidence="7" id="KW-0378">Hydrolase</keyword>
<feature type="chain" id="PRO_5025677637" evidence="5">
    <location>
        <begin position="20"/>
        <end position="252"/>
    </location>
</feature>
<dbReference type="PANTHER" id="PTHR33353:SF34">
    <property type="entry name" value="ENDO-BETA-1,4-GLUCANASE D"/>
    <property type="match status" value="1"/>
</dbReference>
<dbReference type="GO" id="GO:0005576">
    <property type="term" value="C:extracellular region"/>
    <property type="evidence" value="ECO:0007669"/>
    <property type="project" value="UniProtKB-SubCell"/>
</dbReference>
<dbReference type="PANTHER" id="PTHR33353">
    <property type="entry name" value="PUTATIVE (AFU_ORTHOLOGUE AFUA_1G12560)-RELATED"/>
    <property type="match status" value="1"/>
</dbReference>
<organism evidence="7 8">
    <name type="scientific">Bimuria novae-zelandiae CBS 107.79</name>
    <dbReference type="NCBI Taxonomy" id="1447943"/>
    <lineage>
        <taxon>Eukaryota</taxon>
        <taxon>Fungi</taxon>
        <taxon>Dikarya</taxon>
        <taxon>Ascomycota</taxon>
        <taxon>Pezizomycotina</taxon>
        <taxon>Dothideomycetes</taxon>
        <taxon>Pleosporomycetidae</taxon>
        <taxon>Pleosporales</taxon>
        <taxon>Massarineae</taxon>
        <taxon>Didymosphaeriaceae</taxon>
        <taxon>Bimuria</taxon>
    </lineage>
</organism>
<evidence type="ECO:0000256" key="2">
    <source>
        <dbReference type="ARBA" id="ARBA00004613"/>
    </source>
</evidence>
<sequence length="252" mass="26572">MYTIALLAAAAAFFETTSAHGYVTGVRSNGAITKGSDPVWYYNVQNGQPRPVTAGWDSLNQDNGFVSPDALTTADINCHKSALAGQSYVNVKAGDTIDFIWNTWPESHKGPVINYISPCGGECTSLTPSSLRWSKISQSGLITPGGSGTWASDTLIKNSFTASTVIPKNLKPGNYVVRHEIIALHGAQSDNGAQLYPQCLNLKVSGSGTVAPTGGVAGTSLYTRKDPGILFNLYTSPTSYPIPGPALWTAAN</sequence>
<protein>
    <submittedName>
        <fullName evidence="7">Glycoside hydrolase</fullName>
    </submittedName>
</protein>
<dbReference type="GO" id="GO:0016787">
    <property type="term" value="F:hydrolase activity"/>
    <property type="evidence" value="ECO:0007669"/>
    <property type="project" value="UniProtKB-KW"/>
</dbReference>
<keyword evidence="8" id="KW-1185">Reference proteome</keyword>
<keyword evidence="5" id="KW-0732">Signal</keyword>
<evidence type="ECO:0000256" key="1">
    <source>
        <dbReference type="ARBA" id="ARBA00001973"/>
    </source>
</evidence>
<reference evidence="7" key="1">
    <citation type="journal article" date="2020" name="Stud. Mycol.">
        <title>101 Dothideomycetes genomes: a test case for predicting lifestyles and emergence of pathogens.</title>
        <authorList>
            <person name="Haridas S."/>
            <person name="Albert R."/>
            <person name="Binder M."/>
            <person name="Bloem J."/>
            <person name="Labutti K."/>
            <person name="Salamov A."/>
            <person name="Andreopoulos B."/>
            <person name="Baker S."/>
            <person name="Barry K."/>
            <person name="Bills G."/>
            <person name="Bluhm B."/>
            <person name="Cannon C."/>
            <person name="Castanera R."/>
            <person name="Culley D."/>
            <person name="Daum C."/>
            <person name="Ezra D."/>
            <person name="Gonzalez J."/>
            <person name="Henrissat B."/>
            <person name="Kuo A."/>
            <person name="Liang C."/>
            <person name="Lipzen A."/>
            <person name="Lutzoni F."/>
            <person name="Magnuson J."/>
            <person name="Mondo S."/>
            <person name="Nolan M."/>
            <person name="Ohm R."/>
            <person name="Pangilinan J."/>
            <person name="Park H.-J."/>
            <person name="Ramirez L."/>
            <person name="Alfaro M."/>
            <person name="Sun H."/>
            <person name="Tritt A."/>
            <person name="Yoshinaga Y."/>
            <person name="Zwiers L.-H."/>
            <person name="Turgeon B."/>
            <person name="Goodwin S."/>
            <person name="Spatafora J."/>
            <person name="Crous P."/>
            <person name="Grigoriev I."/>
        </authorList>
    </citation>
    <scope>NUCLEOTIDE SEQUENCE</scope>
    <source>
        <strain evidence="7">CBS 107.79</strain>
    </source>
</reference>
<comment type="cofactor">
    <cofactor evidence="1">
        <name>Cu(2+)</name>
        <dbReference type="ChEBI" id="CHEBI:29036"/>
    </cofactor>
</comment>
<dbReference type="OrthoDB" id="4849160at2759"/>
<comment type="subcellular location">
    <subcellularLocation>
        <location evidence="2">Secreted</location>
    </subcellularLocation>
</comment>
<feature type="signal peptide" evidence="5">
    <location>
        <begin position="1"/>
        <end position="19"/>
    </location>
</feature>
<name>A0A6A5VU05_9PLEO</name>
<dbReference type="Pfam" id="PF03443">
    <property type="entry name" value="AA9"/>
    <property type="match status" value="1"/>
</dbReference>
<dbReference type="InterPro" id="IPR005103">
    <property type="entry name" value="AA9_LPMO"/>
</dbReference>
<evidence type="ECO:0000256" key="4">
    <source>
        <dbReference type="ARBA" id="ARBA00023157"/>
    </source>
</evidence>
<keyword evidence="3" id="KW-0964">Secreted</keyword>
<dbReference type="Proteomes" id="UP000800036">
    <property type="component" value="Unassembled WGS sequence"/>
</dbReference>
<keyword evidence="4" id="KW-1015">Disulfide bond</keyword>
<feature type="domain" description="Auxiliary Activity family 9 catalytic" evidence="6">
    <location>
        <begin position="20"/>
        <end position="240"/>
    </location>
</feature>
<evidence type="ECO:0000256" key="3">
    <source>
        <dbReference type="ARBA" id="ARBA00022525"/>
    </source>
</evidence>